<evidence type="ECO:0000256" key="2">
    <source>
        <dbReference type="ARBA" id="ARBA00022692"/>
    </source>
</evidence>
<reference evidence="9 10" key="1">
    <citation type="journal article" date="2020" name="bioRxiv">
        <title>Sequence and annotation of 42 cannabis genomes reveals extensive copy number variation in cannabinoid synthesis and pathogen resistance genes.</title>
        <authorList>
            <person name="Mckernan K.J."/>
            <person name="Helbert Y."/>
            <person name="Kane L.T."/>
            <person name="Ebling H."/>
            <person name="Zhang L."/>
            <person name="Liu B."/>
            <person name="Eaton Z."/>
            <person name="Mclaughlin S."/>
            <person name="Kingan S."/>
            <person name="Baybayan P."/>
            <person name="Concepcion G."/>
            <person name="Jordan M."/>
            <person name="Riva A."/>
            <person name="Barbazuk W."/>
            <person name="Harkins T."/>
        </authorList>
    </citation>
    <scope>NUCLEOTIDE SEQUENCE [LARGE SCALE GENOMIC DNA]</scope>
    <source>
        <strain evidence="10">cv. Jamaican Lion 4</strain>
        <tissue evidence="9">Leaf</tissue>
    </source>
</reference>
<keyword evidence="2 7" id="KW-0812">Transmembrane</keyword>
<evidence type="ECO:0000256" key="4">
    <source>
        <dbReference type="ARBA" id="ARBA00023136"/>
    </source>
</evidence>
<protein>
    <recommendedName>
        <fullName evidence="8">GTD-binding domain-containing protein</fullName>
    </recommendedName>
</protein>
<accession>A0A7J6GFV4</accession>
<sequence>MAATGTTSAKPQRIHGLITTLVSAFLEWLLIIFLFIDAVFSYVITKFACGCKLQTPCLICSRLDHVLGKEKRGYYWDLMCNCHKSEISSLVLCHAHNKLVDVHKMCESCLFSFATINKSNAETYRLLVGKLGEDINSDFDQDPLLRDHTISSSSTRSCACCNQPWAPRANAQVLYQSKLVGLEAAELERSLSGATGGNQDGVEETSFVSITASYSRNDGIDPLPHIQYTELNVASDTESEGIEENLNVMKERSIVSITDSHSRNGQVNPLSHIRYTELKISSDTESESPFSTDEGVSALIHGENESKEEVFVRCVEPRAVTLDADLAFDEGVHSLIPEANEYKEELSAQCIEPRVVTLDADLAFDEGVSSLIPKAYEDKEEFSAQCVEPCVVTQDTDLAFDEGVSSLITEANEYKEEFSVQCIEPCIVTVDADVASDKLIDPASGPKPSILISEVQADAVEPFNYESLDSTVAAGHGLEQLNWQQDVEKENIPAQTETIPVVLSKSCLDNRSGEVEEASVTRGGEVCKEVATMKTTTETGIERNPIASDNGQQAPNLLDLGDAYKLAVGNRGKQLSGLLAEQWIGKDASKVSEDLKFLLSHLSVTRGTEQPMNEISPKFSLNSDDIKTLDSSSSIGMHILQKRISLERNESGLSIDGSIVSEIEGESVVERLKRQVEHDKKLMTALYKELEEERSASAIATNQAMAMITRLQEEKAALHMEALQYLRMMEEQAEYDDDELQKSNDLLAEKEKEIQDLEAELELYRKKFPSERVMGSPSESSCDVITDIAIDNSKYSCIGDKPCISDKVEDSGISFENADGGNLNSSLLEFEDEKLYILDCLKKLEKTLHLLPNGEDDNSEELSCKDQENSTAETNTLSTQHNESVSGKDLHTAGNSSSLEKHELHGIETDEVCYSRESPAELSRATDSTSLGTIVSDLNKRLEALETDRKFLEHTVNSLRNGDKGVQFIHEIASHLRELRNIALKNDQTVS</sequence>
<dbReference type="Proteomes" id="UP000583929">
    <property type="component" value="Unassembled WGS sequence"/>
</dbReference>
<feature type="transmembrane region" description="Helical" evidence="7">
    <location>
        <begin position="21"/>
        <end position="44"/>
    </location>
</feature>
<feature type="compositionally biased region" description="Polar residues" evidence="6">
    <location>
        <begin position="869"/>
        <end position="885"/>
    </location>
</feature>
<feature type="region of interest" description="Disordered" evidence="6">
    <location>
        <begin position="851"/>
        <end position="896"/>
    </location>
</feature>
<evidence type="ECO:0000256" key="6">
    <source>
        <dbReference type="SAM" id="MobiDB-lite"/>
    </source>
</evidence>
<evidence type="ECO:0000256" key="7">
    <source>
        <dbReference type="SAM" id="Phobius"/>
    </source>
</evidence>
<evidence type="ECO:0000256" key="1">
    <source>
        <dbReference type="ARBA" id="ARBA00004167"/>
    </source>
</evidence>
<comment type="caution">
    <text evidence="9">The sequence shown here is derived from an EMBL/GenBank/DDBJ whole genome shotgun (WGS) entry which is preliminary data.</text>
</comment>
<evidence type="ECO:0000313" key="9">
    <source>
        <dbReference type="EMBL" id="KAF4381738.1"/>
    </source>
</evidence>
<organism evidence="9 10">
    <name type="scientific">Cannabis sativa</name>
    <name type="common">Hemp</name>
    <name type="synonym">Marijuana</name>
    <dbReference type="NCBI Taxonomy" id="3483"/>
    <lineage>
        <taxon>Eukaryota</taxon>
        <taxon>Viridiplantae</taxon>
        <taxon>Streptophyta</taxon>
        <taxon>Embryophyta</taxon>
        <taxon>Tracheophyta</taxon>
        <taxon>Spermatophyta</taxon>
        <taxon>Magnoliopsida</taxon>
        <taxon>eudicotyledons</taxon>
        <taxon>Gunneridae</taxon>
        <taxon>Pentapetalae</taxon>
        <taxon>rosids</taxon>
        <taxon>fabids</taxon>
        <taxon>Rosales</taxon>
        <taxon>Cannabaceae</taxon>
        <taxon>Cannabis</taxon>
    </lineage>
</organism>
<proteinExistence type="predicted"/>
<evidence type="ECO:0000256" key="3">
    <source>
        <dbReference type="ARBA" id="ARBA00022989"/>
    </source>
</evidence>
<dbReference type="EMBL" id="JAATIQ010000108">
    <property type="protein sequence ID" value="KAF4381738.1"/>
    <property type="molecule type" value="Genomic_DNA"/>
</dbReference>
<dbReference type="GO" id="GO:0016020">
    <property type="term" value="C:membrane"/>
    <property type="evidence" value="ECO:0007669"/>
    <property type="project" value="UniProtKB-SubCell"/>
</dbReference>
<dbReference type="PROSITE" id="PS51775">
    <property type="entry name" value="GTD_BINDING"/>
    <property type="match status" value="1"/>
</dbReference>
<keyword evidence="4 7" id="KW-0472">Membrane</keyword>
<name>A0A7J6GFV4_CANSA</name>
<dbReference type="GO" id="GO:0080115">
    <property type="term" value="F:myosin XI tail binding"/>
    <property type="evidence" value="ECO:0007669"/>
    <property type="project" value="UniProtKB-ARBA"/>
</dbReference>
<gene>
    <name evidence="9" type="ORF">G4B88_002888</name>
</gene>
<dbReference type="InterPro" id="IPR007656">
    <property type="entry name" value="GTD-bd"/>
</dbReference>
<dbReference type="PANTHER" id="PTHR31448:SF32">
    <property type="entry name" value="MYOSIN-BINDING PROTEIN 1"/>
    <property type="match status" value="1"/>
</dbReference>
<feature type="coiled-coil region" evidence="5">
    <location>
        <begin position="740"/>
        <end position="767"/>
    </location>
</feature>
<feature type="domain" description="GTD-binding" evidence="8">
    <location>
        <begin position="667"/>
        <end position="765"/>
    </location>
</feature>
<evidence type="ECO:0000259" key="8">
    <source>
        <dbReference type="PROSITE" id="PS51775"/>
    </source>
</evidence>
<dbReference type="InterPro" id="IPR039306">
    <property type="entry name" value="MYOB"/>
</dbReference>
<keyword evidence="3 7" id="KW-1133">Transmembrane helix</keyword>
<dbReference type="AlphaFoldDB" id="A0A7J6GFV4"/>
<dbReference type="PANTHER" id="PTHR31448">
    <property type="entry name" value="MYOSIN-BINDING PROTEIN 2"/>
    <property type="match status" value="1"/>
</dbReference>
<dbReference type="Pfam" id="PF04576">
    <property type="entry name" value="Zein-binding"/>
    <property type="match status" value="1"/>
</dbReference>
<feature type="coiled-coil region" evidence="5">
    <location>
        <begin position="935"/>
        <end position="962"/>
    </location>
</feature>
<comment type="subcellular location">
    <subcellularLocation>
        <location evidence="1">Membrane</location>
        <topology evidence="1">Single-pass membrane protein</topology>
    </subcellularLocation>
</comment>
<keyword evidence="10" id="KW-1185">Reference proteome</keyword>
<keyword evidence="5" id="KW-0175">Coiled coil</keyword>
<evidence type="ECO:0000313" key="10">
    <source>
        <dbReference type="Proteomes" id="UP000583929"/>
    </source>
</evidence>
<evidence type="ECO:0000256" key="5">
    <source>
        <dbReference type="SAM" id="Coils"/>
    </source>
</evidence>